<evidence type="ECO:0000313" key="2">
    <source>
        <dbReference type="EMBL" id="MEL0565703.1"/>
    </source>
</evidence>
<organism evidence="2 3">
    <name type="scientific">Lactobacillus jensenii</name>
    <dbReference type="NCBI Taxonomy" id="109790"/>
    <lineage>
        <taxon>Bacteria</taxon>
        <taxon>Bacillati</taxon>
        <taxon>Bacillota</taxon>
        <taxon>Bacilli</taxon>
        <taxon>Lactobacillales</taxon>
        <taxon>Lactobacillaceae</taxon>
        <taxon>Lactobacillus</taxon>
    </lineage>
</organism>
<feature type="compositionally biased region" description="Polar residues" evidence="1">
    <location>
        <begin position="110"/>
        <end position="119"/>
    </location>
</feature>
<dbReference type="Proteomes" id="UP001385848">
    <property type="component" value="Unassembled WGS sequence"/>
</dbReference>
<reference evidence="2 3" key="1">
    <citation type="submission" date="2024-04" db="EMBL/GenBank/DDBJ databases">
        <title>Three lactobacilli isolated from voided urine samples from females with type 2 diabetes.</title>
        <authorList>
            <person name="Kula A."/>
            <person name="Stegman N."/>
            <person name="Putonti C."/>
        </authorList>
    </citation>
    <scope>NUCLEOTIDE SEQUENCE [LARGE SCALE GENOMIC DNA]</scope>
    <source>
        <strain evidence="2 3">1855</strain>
    </source>
</reference>
<name>A0ABU9FJH2_LACJE</name>
<proteinExistence type="predicted"/>
<accession>A0ABU9FJH2</accession>
<feature type="region of interest" description="Disordered" evidence="1">
    <location>
        <begin position="66"/>
        <end position="119"/>
    </location>
</feature>
<comment type="caution">
    <text evidence="2">The sequence shown here is derived from an EMBL/GenBank/DDBJ whole genome shotgun (WGS) entry which is preliminary data.</text>
</comment>
<dbReference type="RefSeq" id="WP_021351296.1">
    <property type="nucleotide sequence ID" value="NZ_CATOUV010000001.1"/>
</dbReference>
<sequence>MSDSRNLIVRIKKDSQEDNWLRTQANQSESIRALIKLVGNQIGNVDLKTFLINNAIDNNSVNLFSGVDTSSDENDSEKKDKYNNLPKKTKKVASTDVNKSNKGKKDSIQDYDSLTKGLS</sequence>
<dbReference type="GeneID" id="31743697"/>
<evidence type="ECO:0000256" key="1">
    <source>
        <dbReference type="SAM" id="MobiDB-lite"/>
    </source>
</evidence>
<evidence type="ECO:0000313" key="3">
    <source>
        <dbReference type="Proteomes" id="UP001385848"/>
    </source>
</evidence>
<gene>
    <name evidence="2" type="ORF">AAC431_07250</name>
</gene>
<keyword evidence="3" id="KW-1185">Reference proteome</keyword>
<protein>
    <submittedName>
        <fullName evidence="2">Uncharacterized protein</fullName>
    </submittedName>
</protein>
<dbReference type="EMBL" id="JBBVUL010000015">
    <property type="protein sequence ID" value="MEL0565703.1"/>
    <property type="molecule type" value="Genomic_DNA"/>
</dbReference>